<sequence length="355" mass="39127">MHCVCRGIGLCLRSFGCVNGDIMASTITRTSGKVGGMLQKPPLPTEFRGWMRLPRSVESTPELSKTEGTLKVSRSFDSGLSIGAMTPVSLSPALSQVSRSPISQSLSVDEGLSSFIKSDHKSTVQSAEVQAPVSWDREKIKETLKEGHLVPDAVIGSLLKERLSRTECSRHGWLLDGFPRTHHQVDILAENESLPSIVIVVKVGDEELMDRLLNRRIDPKTGKIYNLKYKKPPTEEVSNRLVIRDDDSEHTIRERLANYRSEIPSILASFSEHDVPVVEIEAGEGVSRAELNLKIRSTILNLSLDNETTPGHPHNVVLCGPPGCGKGSQAELLRRDFGMVHVSTGDLIRETLNRK</sequence>
<dbReference type="InterPro" id="IPR027417">
    <property type="entry name" value="P-loop_NTPase"/>
</dbReference>
<evidence type="ECO:0000256" key="4">
    <source>
        <dbReference type="ARBA" id="ARBA00022777"/>
    </source>
</evidence>
<keyword evidence="3" id="KW-0547">Nucleotide-binding</keyword>
<keyword evidence="2 5" id="KW-0808">Transferase</keyword>
<proteinExistence type="inferred from homology"/>
<evidence type="ECO:0000313" key="6">
    <source>
        <dbReference type="EMBL" id="CAE0063613.1"/>
    </source>
</evidence>
<reference evidence="6" key="1">
    <citation type="submission" date="2021-01" db="EMBL/GenBank/DDBJ databases">
        <authorList>
            <person name="Corre E."/>
            <person name="Pelletier E."/>
            <person name="Niang G."/>
            <person name="Scheremetjew M."/>
            <person name="Finn R."/>
            <person name="Kale V."/>
            <person name="Holt S."/>
            <person name="Cochrane G."/>
            <person name="Meng A."/>
            <person name="Brown T."/>
            <person name="Cohen L."/>
        </authorList>
    </citation>
    <scope>NUCLEOTIDE SEQUENCE</scope>
    <source>
        <strain evidence="6">CCMP 769</strain>
    </source>
</reference>
<dbReference type="InterPro" id="IPR036193">
    <property type="entry name" value="ADK_active_lid_dom_sf"/>
</dbReference>
<dbReference type="SUPFAM" id="SSF57774">
    <property type="entry name" value="Microbial and mitochondrial ADK, insert 'zinc finger' domain"/>
    <property type="match status" value="1"/>
</dbReference>
<dbReference type="Gene3D" id="3.40.50.300">
    <property type="entry name" value="P-loop containing nucleotide triphosphate hydrolases"/>
    <property type="match status" value="2"/>
</dbReference>
<comment type="similarity">
    <text evidence="1 5">Belongs to the adenylate kinase family.</text>
</comment>
<dbReference type="AlphaFoldDB" id="A0A7S3AA28"/>
<accession>A0A7S3AA28</accession>
<dbReference type="HAMAP" id="MF_00235">
    <property type="entry name" value="Adenylate_kinase_Adk"/>
    <property type="match status" value="1"/>
</dbReference>
<dbReference type="InterPro" id="IPR000850">
    <property type="entry name" value="Adenylat/UMP-CMP_kin"/>
</dbReference>
<dbReference type="Pfam" id="PF00406">
    <property type="entry name" value="ADK"/>
    <property type="match status" value="2"/>
</dbReference>
<name>A0A7S3AA28_9RHOD</name>
<dbReference type="PROSITE" id="PS00113">
    <property type="entry name" value="ADENYLATE_KINASE"/>
    <property type="match status" value="1"/>
</dbReference>
<dbReference type="PANTHER" id="PTHR23359">
    <property type="entry name" value="NUCLEOTIDE KINASE"/>
    <property type="match status" value="1"/>
</dbReference>
<evidence type="ECO:0000256" key="2">
    <source>
        <dbReference type="ARBA" id="ARBA00022679"/>
    </source>
</evidence>
<gene>
    <name evidence="6" type="ORF">RMAR00112_LOCUS31685</name>
</gene>
<organism evidence="6">
    <name type="scientific">Rhodosorus marinus</name>
    <dbReference type="NCBI Taxonomy" id="101924"/>
    <lineage>
        <taxon>Eukaryota</taxon>
        <taxon>Rhodophyta</taxon>
        <taxon>Stylonematophyceae</taxon>
        <taxon>Stylonematales</taxon>
        <taxon>Stylonemataceae</taxon>
        <taxon>Rhodosorus</taxon>
    </lineage>
</organism>
<dbReference type="EMBL" id="HBHW01041201">
    <property type="protein sequence ID" value="CAE0063613.1"/>
    <property type="molecule type" value="Transcribed_RNA"/>
</dbReference>
<keyword evidence="4 5" id="KW-0418">Kinase</keyword>
<protein>
    <recommendedName>
        <fullName evidence="7">Adenylate kinase active site lid domain-containing protein</fullName>
    </recommendedName>
</protein>
<evidence type="ECO:0000256" key="1">
    <source>
        <dbReference type="ARBA" id="ARBA00007220"/>
    </source>
</evidence>
<dbReference type="GO" id="GO:0005524">
    <property type="term" value="F:ATP binding"/>
    <property type="evidence" value="ECO:0007669"/>
    <property type="project" value="InterPro"/>
</dbReference>
<dbReference type="SUPFAM" id="SSF52540">
    <property type="entry name" value="P-loop containing nucleoside triphosphate hydrolases"/>
    <property type="match status" value="2"/>
</dbReference>
<dbReference type="PRINTS" id="PR00094">
    <property type="entry name" value="ADENYLTKNASE"/>
</dbReference>
<dbReference type="GO" id="GO:0004017">
    <property type="term" value="F:AMP kinase activity"/>
    <property type="evidence" value="ECO:0007669"/>
    <property type="project" value="InterPro"/>
</dbReference>
<evidence type="ECO:0000256" key="5">
    <source>
        <dbReference type="RuleBase" id="RU003330"/>
    </source>
</evidence>
<dbReference type="InterPro" id="IPR033690">
    <property type="entry name" value="Adenylat_kinase_CS"/>
</dbReference>
<evidence type="ECO:0008006" key="7">
    <source>
        <dbReference type="Google" id="ProtNLM"/>
    </source>
</evidence>
<dbReference type="CDD" id="cd01428">
    <property type="entry name" value="ADK"/>
    <property type="match status" value="1"/>
</dbReference>
<evidence type="ECO:0000256" key="3">
    <source>
        <dbReference type="ARBA" id="ARBA00022741"/>
    </source>
</evidence>